<dbReference type="CDD" id="cd15040">
    <property type="entry name" value="7tmB2_Adhesion"/>
    <property type="match status" value="1"/>
</dbReference>
<dbReference type="PROSITE" id="PS01186">
    <property type="entry name" value="EGF_2"/>
    <property type="match status" value="5"/>
</dbReference>
<dbReference type="SMART" id="SM00181">
    <property type="entry name" value="EGF"/>
    <property type="match status" value="5"/>
</dbReference>
<evidence type="ECO:0000256" key="9">
    <source>
        <dbReference type="PROSITE-ProRule" id="PRU00076"/>
    </source>
</evidence>
<feature type="disulfide bond" evidence="9">
    <location>
        <begin position="363"/>
        <end position="372"/>
    </location>
</feature>
<feature type="disulfide bond" evidence="9">
    <location>
        <begin position="264"/>
        <end position="274"/>
    </location>
</feature>
<feature type="transmembrane region" description="Helical" evidence="11">
    <location>
        <begin position="871"/>
        <end position="899"/>
    </location>
</feature>
<dbReference type="Gene3D" id="2.60.220.50">
    <property type="match status" value="1"/>
</dbReference>
<feature type="disulfide bond" evidence="9">
    <location>
        <begin position="400"/>
        <end position="409"/>
    </location>
</feature>
<dbReference type="PROSITE" id="PS00010">
    <property type="entry name" value="ASX_HYDROXYL"/>
    <property type="match status" value="2"/>
</dbReference>
<keyword evidence="17" id="KW-1185">Reference proteome</keyword>
<evidence type="ECO:0000259" key="12">
    <source>
        <dbReference type="PROSITE" id="PS50026"/>
    </source>
</evidence>
<feature type="domain" description="Cadherin" evidence="16">
    <location>
        <begin position="31"/>
        <end position="138"/>
    </location>
</feature>
<feature type="domain" description="EGF-like" evidence="12">
    <location>
        <begin position="296"/>
        <end position="333"/>
    </location>
</feature>
<dbReference type="Gene3D" id="1.20.1070.10">
    <property type="entry name" value="Rhodopsin 7-helix transmembrane proteins"/>
    <property type="match status" value="1"/>
</dbReference>
<feature type="region of interest" description="Disordered" evidence="10">
    <location>
        <begin position="639"/>
        <end position="661"/>
    </location>
</feature>
<dbReference type="SUPFAM" id="SSF57196">
    <property type="entry name" value="EGF/Laminin"/>
    <property type="match status" value="5"/>
</dbReference>
<dbReference type="SMART" id="SM00303">
    <property type="entry name" value="GPS"/>
    <property type="match status" value="1"/>
</dbReference>
<dbReference type="PROSITE" id="PS50268">
    <property type="entry name" value="CADHERIN_2"/>
    <property type="match status" value="1"/>
</dbReference>
<feature type="domain" description="EGF-like" evidence="12">
    <location>
        <begin position="334"/>
        <end position="373"/>
    </location>
</feature>
<protein>
    <submittedName>
        <fullName evidence="18">Adhesion G protein-coupled receptor E1-like</fullName>
    </submittedName>
</protein>
<name>A0ABM1T100_LIMPO</name>
<keyword evidence="8" id="KW-0106">Calcium</keyword>
<dbReference type="SMART" id="SM00179">
    <property type="entry name" value="EGF_CA"/>
    <property type="match status" value="4"/>
</dbReference>
<dbReference type="Pfam" id="PF00008">
    <property type="entry name" value="EGF"/>
    <property type="match status" value="4"/>
</dbReference>
<evidence type="ECO:0000256" key="2">
    <source>
        <dbReference type="ARBA" id="ARBA00022475"/>
    </source>
</evidence>
<evidence type="ECO:0000256" key="8">
    <source>
        <dbReference type="PROSITE-ProRule" id="PRU00043"/>
    </source>
</evidence>
<keyword evidence="2" id="KW-1003">Cell membrane</keyword>
<dbReference type="Gene3D" id="2.60.40.60">
    <property type="entry name" value="Cadherins"/>
    <property type="match status" value="1"/>
</dbReference>
<reference evidence="18" key="1">
    <citation type="submission" date="2025-08" db="UniProtKB">
        <authorList>
            <consortium name="RefSeq"/>
        </authorList>
    </citation>
    <scope>IDENTIFICATION</scope>
    <source>
        <tissue evidence="18">Muscle</tissue>
    </source>
</reference>
<feature type="disulfide bond" evidence="9">
    <location>
        <begin position="323"/>
        <end position="332"/>
    </location>
</feature>
<dbReference type="CDD" id="cd00054">
    <property type="entry name" value="EGF_CA"/>
    <property type="match status" value="4"/>
</dbReference>
<dbReference type="InterPro" id="IPR053066">
    <property type="entry name" value="ADGR_G7"/>
</dbReference>
<proteinExistence type="predicted"/>
<dbReference type="InterPro" id="IPR018097">
    <property type="entry name" value="EGF_Ca-bd_CS"/>
</dbReference>
<dbReference type="RefSeq" id="XP_022249556.1">
    <property type="nucleotide sequence ID" value="XM_022393848.1"/>
</dbReference>
<evidence type="ECO:0000259" key="15">
    <source>
        <dbReference type="PROSITE" id="PS50261"/>
    </source>
</evidence>
<comment type="subcellular location">
    <subcellularLocation>
        <location evidence="1">Cell membrane</location>
        <topology evidence="1">Multi-pass membrane protein</topology>
    </subcellularLocation>
</comment>
<evidence type="ECO:0000256" key="6">
    <source>
        <dbReference type="ARBA" id="ARBA00023157"/>
    </source>
</evidence>
<feature type="compositionally biased region" description="Polar residues" evidence="10">
    <location>
        <begin position="1261"/>
        <end position="1289"/>
    </location>
</feature>
<dbReference type="InterPro" id="IPR015919">
    <property type="entry name" value="Cadherin-like_sf"/>
</dbReference>
<feature type="transmembrane region" description="Helical" evidence="11">
    <location>
        <begin position="1011"/>
        <end position="1035"/>
    </location>
</feature>
<sequence>MVAAISQEGEAEVRRLQITVTEFNQFAPQFEKEVYYGGLHVNTQVDTPVLSVRAYDDDPVPYNAEVYYRMHQNASGSSFAVNPTTGQLTLIQPLQLSSQSLKFGVFAEDGGSPKRWAQTNIEIAVKTISEMIVHRPALRNARLGECAESQKKVGHNYIPVNHDTVQYLVAPRDLISHDTVQYLVAPRDLISHDTVQYLVAPRDLISHDTVQYLVAPRDLISHDTVQYLVAPRDLISVSDEPVTVTSVRHNRTVKKKTATGISVCQINICQNGICHVINDDPGCECHAGYYGDTCDQFDPCSASPCENLGTCHHIGHNQYSCECPPGFSDQNCTRFNPCAIHPSPCVNGGTCNSSASHSYHCSCPPGYIGQTCQTFDPCFSHPCLNGGACTNTSAQFSCECEPGYEGSLCEIEVNECDSSPCLNGGHCIDDLNSFRCNCSVGYSGKRCELPAKCPNKLQMTKEGVFHWNATSHGQKIDKPCPYGSIYSSRKGFARKRCKLLSNGNVAWGNTVIRNCREEGFRAAEQLTDELESWTQEPNNLSTEILQEATRQIKDVVAYAVYDQKIAQSMLGVISNMLAVNESVLEEGDTNGTTSTEIVQIVDKFASGVKLKTGERITLETENIALSVLAWDPTEKDRDGVTYVPKHPAKKQRNGESEEDDVTSISIPLEALELAESQRDGEIRVKFVAYTNDKFFRRKKNKREEENYEDFQRVEEDDPKLYERKVLQASVDNVTLVNLTEPVVYTVPLPDRPIGRPLCVYWKTIERIWSTEGLTTNQTGNITVCNSNHMTAFSVLLDPMPDLSIPDQHQEALSIITYLGCAVSIFGLILTIITYSMFRCLNRDHSGKILLNLCLSMFLMNTSFLAGSQRGLWIGGVDVCVGVAVLIHYFLLTSLAWMCVEAINMYHMLIYVFASTETHFMLKRCLVAWGVPFLIVGVTIGVNFNEYSYRNEFCMLSPANPYIYYLSFLGPSCLILLVNLTIFVLVTRVLFTPRMTARAGINYLQNSNVVTIAQVRGAFTVMTLLGVTWVFGAFAVGKAKLVFQYVFCIANSLQGFLIFVVRCLQYPEAKSAWLQLIKTGTLKKYRGLVPPGGSWYANSNSNQKQNGHKLTNRMLSNTSTDTTSTVVFNSNFWSRSSNKSDSHRILGSGNTCISRLSSRNKTLKDTNVQKEEKVHKKVEKLDSVKSLSDKNSLMLNEVSNKTVLDSILEDENDKNGMKISSPFGCNENGVPLESIGFIDEDESSRHEEERISLTEPSGDESGYQSSSPESQTIRQRGYSSLDESGRTPLSSKGFRLSRKPKDCEYKPVVTSQNCNKQSLLTPFKKARHQRPSNKEQADQTVNLLETRKSETTNTPEKAMKDQLIFSPMKSCNVELM</sequence>
<feature type="transmembrane region" description="Helical" evidence="11">
    <location>
        <begin position="920"/>
        <end position="941"/>
    </location>
</feature>
<comment type="caution">
    <text evidence="9">Lacks conserved residue(s) required for the propagation of feature annotation.</text>
</comment>
<evidence type="ECO:0000256" key="3">
    <source>
        <dbReference type="ARBA" id="ARBA00022692"/>
    </source>
</evidence>
<feature type="domain" description="EGF-like" evidence="12">
    <location>
        <begin position="412"/>
        <end position="448"/>
    </location>
</feature>
<dbReference type="SMART" id="SM00112">
    <property type="entry name" value="CA"/>
    <property type="match status" value="1"/>
</dbReference>
<keyword evidence="9" id="KW-0245">EGF-like domain</keyword>
<dbReference type="PROSITE" id="PS50261">
    <property type="entry name" value="G_PROTEIN_RECEP_F2_4"/>
    <property type="match status" value="1"/>
</dbReference>
<evidence type="ECO:0000256" key="4">
    <source>
        <dbReference type="ARBA" id="ARBA00022989"/>
    </source>
</evidence>
<evidence type="ECO:0000256" key="1">
    <source>
        <dbReference type="ARBA" id="ARBA00004651"/>
    </source>
</evidence>
<feature type="domain" description="EGF-like" evidence="12">
    <location>
        <begin position="260"/>
        <end position="295"/>
    </location>
</feature>
<feature type="region of interest" description="Disordered" evidence="10">
    <location>
        <begin position="1324"/>
        <end position="1355"/>
    </location>
</feature>
<feature type="transmembrane region" description="Helical" evidence="11">
    <location>
        <begin position="961"/>
        <end position="990"/>
    </location>
</feature>
<evidence type="ECO:0000256" key="10">
    <source>
        <dbReference type="SAM" id="MobiDB-lite"/>
    </source>
</evidence>
<feature type="domain" description="GAIN-B" evidence="13">
    <location>
        <begin position="614"/>
        <end position="802"/>
    </location>
</feature>
<feature type="domain" description="G-protein coupled receptors family 2 profile 2" evidence="15">
    <location>
        <begin position="812"/>
        <end position="1065"/>
    </location>
</feature>
<feature type="region of interest" description="Disordered" evidence="10">
    <location>
        <begin position="1238"/>
        <end position="1297"/>
    </location>
</feature>
<dbReference type="InterPro" id="IPR046338">
    <property type="entry name" value="GAIN_dom_sf"/>
</dbReference>
<evidence type="ECO:0000259" key="13">
    <source>
        <dbReference type="PROSITE" id="PS50221"/>
    </source>
</evidence>
<feature type="compositionally biased region" description="Basic and acidic residues" evidence="10">
    <location>
        <begin position="1242"/>
        <end position="1251"/>
    </location>
</feature>
<dbReference type="SUPFAM" id="SSF81321">
    <property type="entry name" value="Family A G protein-coupled receptor-like"/>
    <property type="match status" value="1"/>
</dbReference>
<gene>
    <name evidence="18" type="primary">LOC106465905</name>
</gene>
<evidence type="ECO:0000259" key="16">
    <source>
        <dbReference type="PROSITE" id="PS50268"/>
    </source>
</evidence>
<feature type="transmembrane region" description="Helical" evidence="11">
    <location>
        <begin position="814"/>
        <end position="836"/>
    </location>
</feature>
<evidence type="ECO:0000256" key="5">
    <source>
        <dbReference type="ARBA" id="ARBA00023136"/>
    </source>
</evidence>
<dbReference type="PANTHER" id="PTHR47767:SF1">
    <property type="entry name" value="ADHESION G PROTEIN-COUPLED RECEPTOR G7"/>
    <property type="match status" value="1"/>
</dbReference>
<dbReference type="InterPro" id="IPR001881">
    <property type="entry name" value="EGF-like_Ca-bd_dom"/>
</dbReference>
<dbReference type="Pfam" id="PF00028">
    <property type="entry name" value="Cadherin"/>
    <property type="match status" value="1"/>
</dbReference>
<feature type="domain" description="EGF-like" evidence="12">
    <location>
        <begin position="374"/>
        <end position="410"/>
    </location>
</feature>
<feature type="disulfide bond" evidence="9">
    <location>
        <begin position="438"/>
        <end position="447"/>
    </location>
</feature>
<dbReference type="InterPro" id="IPR017981">
    <property type="entry name" value="GPCR_2-like_7TM"/>
</dbReference>
<keyword evidence="3 11" id="KW-0812">Transmembrane</keyword>
<dbReference type="PANTHER" id="PTHR47767">
    <property type="entry name" value="ADHESION G PROTEIN-COUPLED RECEPTOR G7"/>
    <property type="match status" value="1"/>
</dbReference>
<dbReference type="InterPro" id="IPR057244">
    <property type="entry name" value="GAIN_B"/>
</dbReference>
<accession>A0ABM1T100</accession>
<organism evidence="17 18">
    <name type="scientific">Limulus polyphemus</name>
    <name type="common">Atlantic horseshoe crab</name>
    <dbReference type="NCBI Taxonomy" id="6850"/>
    <lineage>
        <taxon>Eukaryota</taxon>
        <taxon>Metazoa</taxon>
        <taxon>Ecdysozoa</taxon>
        <taxon>Arthropoda</taxon>
        <taxon>Chelicerata</taxon>
        <taxon>Merostomata</taxon>
        <taxon>Xiphosura</taxon>
        <taxon>Limulidae</taxon>
        <taxon>Limulus</taxon>
    </lineage>
</organism>
<evidence type="ECO:0000313" key="18">
    <source>
        <dbReference type="RefSeq" id="XP_022249556.1"/>
    </source>
</evidence>
<dbReference type="Proteomes" id="UP000694941">
    <property type="component" value="Unplaced"/>
</dbReference>
<evidence type="ECO:0000256" key="11">
    <source>
        <dbReference type="SAM" id="Phobius"/>
    </source>
</evidence>
<dbReference type="PROSITE" id="PS00022">
    <property type="entry name" value="EGF_1"/>
    <property type="match status" value="4"/>
</dbReference>
<dbReference type="CDD" id="cd11304">
    <property type="entry name" value="Cadherin_repeat"/>
    <property type="match status" value="1"/>
</dbReference>
<dbReference type="InterPro" id="IPR000832">
    <property type="entry name" value="GPCR_2_secretin-like"/>
</dbReference>
<dbReference type="Pfam" id="PF00002">
    <property type="entry name" value="7tm_2"/>
    <property type="match status" value="1"/>
</dbReference>
<dbReference type="InterPro" id="IPR001879">
    <property type="entry name" value="GPCR_2_extracellular_dom"/>
</dbReference>
<dbReference type="PROSITE" id="PS50026">
    <property type="entry name" value="EGF_3"/>
    <property type="match status" value="5"/>
</dbReference>
<evidence type="ECO:0000256" key="7">
    <source>
        <dbReference type="ARBA" id="ARBA00023292"/>
    </source>
</evidence>
<dbReference type="SUPFAM" id="SSF49313">
    <property type="entry name" value="Cadherin-like"/>
    <property type="match status" value="1"/>
</dbReference>
<keyword evidence="6 9" id="KW-1015">Disulfide bond</keyword>
<evidence type="ECO:0000259" key="14">
    <source>
        <dbReference type="PROSITE" id="PS50227"/>
    </source>
</evidence>
<keyword evidence="7" id="KW-0424">Laminin EGF-like domain</keyword>
<evidence type="ECO:0000313" key="17">
    <source>
        <dbReference type="Proteomes" id="UP000694941"/>
    </source>
</evidence>
<dbReference type="InterPro" id="IPR002126">
    <property type="entry name" value="Cadherin-like_dom"/>
</dbReference>
<dbReference type="InterPro" id="IPR000203">
    <property type="entry name" value="GPS"/>
</dbReference>
<dbReference type="PROSITE" id="PS50227">
    <property type="entry name" value="G_PROTEIN_RECEP_F2_3"/>
    <property type="match status" value="1"/>
</dbReference>
<keyword evidence="4 11" id="KW-1133">Transmembrane helix</keyword>
<feature type="disulfide bond" evidence="9">
    <location>
        <begin position="285"/>
        <end position="294"/>
    </location>
</feature>
<dbReference type="InterPro" id="IPR000742">
    <property type="entry name" value="EGF"/>
</dbReference>
<dbReference type="PROSITE" id="PS01187">
    <property type="entry name" value="EGF_CA"/>
    <property type="match status" value="1"/>
</dbReference>
<dbReference type="Gene3D" id="2.10.25.10">
    <property type="entry name" value="Laminin"/>
    <property type="match status" value="5"/>
</dbReference>
<dbReference type="PROSITE" id="PS50221">
    <property type="entry name" value="GAIN_B"/>
    <property type="match status" value="1"/>
</dbReference>
<keyword evidence="5 11" id="KW-0472">Membrane</keyword>
<dbReference type="GeneID" id="106465905"/>
<dbReference type="PRINTS" id="PR00249">
    <property type="entry name" value="GPCRSECRETIN"/>
</dbReference>
<dbReference type="Pfam" id="PF01825">
    <property type="entry name" value="GPS"/>
    <property type="match status" value="1"/>
</dbReference>
<feature type="transmembrane region" description="Helical" evidence="11">
    <location>
        <begin position="848"/>
        <end position="865"/>
    </location>
</feature>
<feature type="domain" description="G-protein coupled receptors family 2 profile 1" evidence="14">
    <location>
        <begin position="426"/>
        <end position="503"/>
    </location>
</feature>
<dbReference type="InterPro" id="IPR000152">
    <property type="entry name" value="EGF-type_Asp/Asn_hydroxyl_site"/>
</dbReference>